<evidence type="ECO:0000313" key="3">
    <source>
        <dbReference type="Proteomes" id="UP000823849"/>
    </source>
</evidence>
<keyword evidence="1" id="KW-1133">Transmembrane helix</keyword>
<evidence type="ECO:0000256" key="1">
    <source>
        <dbReference type="SAM" id="Phobius"/>
    </source>
</evidence>
<dbReference type="AlphaFoldDB" id="A0A9D2SM61"/>
<keyword evidence="1" id="KW-0812">Transmembrane</keyword>
<feature type="transmembrane region" description="Helical" evidence="1">
    <location>
        <begin position="6"/>
        <end position="29"/>
    </location>
</feature>
<dbReference type="EMBL" id="DWWU01000003">
    <property type="protein sequence ID" value="HJC14324.1"/>
    <property type="molecule type" value="Genomic_DNA"/>
</dbReference>
<dbReference type="Pfam" id="PF13782">
    <property type="entry name" value="SpoVAB"/>
    <property type="match status" value="1"/>
</dbReference>
<evidence type="ECO:0000313" key="2">
    <source>
        <dbReference type="EMBL" id="HJC14324.1"/>
    </source>
</evidence>
<comment type="caution">
    <text evidence="2">The sequence shown here is derived from an EMBL/GenBank/DDBJ whole genome shotgun (WGS) entry which is preliminary data.</text>
</comment>
<keyword evidence="1" id="KW-0472">Membrane</keyword>
<organism evidence="2 3">
    <name type="scientific">Candidatus Fusicatenibacter intestinigallinarum</name>
    <dbReference type="NCBI Taxonomy" id="2838598"/>
    <lineage>
        <taxon>Bacteria</taxon>
        <taxon>Bacillati</taxon>
        <taxon>Bacillota</taxon>
        <taxon>Clostridia</taxon>
        <taxon>Lachnospirales</taxon>
        <taxon>Lachnospiraceae</taxon>
        <taxon>Fusicatenibacter</taxon>
    </lineage>
</organism>
<name>A0A9D2SM61_9FIRM</name>
<feature type="transmembrane region" description="Helical" evidence="1">
    <location>
        <begin position="81"/>
        <end position="106"/>
    </location>
</feature>
<sequence>MGIPELLLLSLIGLSLGFFVSSGVAALMIGLGIIPRYAGITRTADHVEWYENVCMLGVFLGSLACLYDGNLPFGVPGLAVYGLFSGIFLGSWIIALGEVVNVYAIAMRRLGIVRGIQYLILAMAAGKLLGSLLYFYRGW</sequence>
<proteinExistence type="predicted"/>
<dbReference type="InterPro" id="IPR020144">
    <property type="entry name" value="SpoVAB"/>
</dbReference>
<gene>
    <name evidence="2" type="ORF">H9705_00645</name>
</gene>
<reference evidence="2" key="1">
    <citation type="journal article" date="2021" name="PeerJ">
        <title>Extensive microbial diversity within the chicken gut microbiome revealed by metagenomics and culture.</title>
        <authorList>
            <person name="Gilroy R."/>
            <person name="Ravi A."/>
            <person name="Getino M."/>
            <person name="Pursley I."/>
            <person name="Horton D.L."/>
            <person name="Alikhan N.F."/>
            <person name="Baker D."/>
            <person name="Gharbi K."/>
            <person name="Hall N."/>
            <person name="Watson M."/>
            <person name="Adriaenssens E.M."/>
            <person name="Foster-Nyarko E."/>
            <person name="Jarju S."/>
            <person name="Secka A."/>
            <person name="Antonio M."/>
            <person name="Oren A."/>
            <person name="Chaudhuri R.R."/>
            <person name="La Ragione R."/>
            <person name="Hildebrand F."/>
            <person name="Pallen M.J."/>
        </authorList>
    </citation>
    <scope>NUCLEOTIDE SEQUENCE</scope>
    <source>
        <strain evidence="2">CHK185-5351</strain>
    </source>
</reference>
<reference evidence="2" key="2">
    <citation type="submission" date="2021-04" db="EMBL/GenBank/DDBJ databases">
        <authorList>
            <person name="Gilroy R."/>
        </authorList>
    </citation>
    <scope>NUCLEOTIDE SEQUENCE</scope>
    <source>
        <strain evidence="2">CHK185-5351</strain>
    </source>
</reference>
<dbReference type="Proteomes" id="UP000823849">
    <property type="component" value="Unassembled WGS sequence"/>
</dbReference>
<accession>A0A9D2SM61</accession>
<feature type="transmembrane region" description="Helical" evidence="1">
    <location>
        <begin position="49"/>
        <end position="69"/>
    </location>
</feature>
<feature type="transmembrane region" description="Helical" evidence="1">
    <location>
        <begin position="118"/>
        <end position="136"/>
    </location>
</feature>
<protein>
    <submittedName>
        <fullName evidence="2">Stage V sporulation protein AB</fullName>
    </submittedName>
</protein>